<dbReference type="Proteomes" id="UP001595975">
    <property type="component" value="Unassembled WGS sequence"/>
</dbReference>
<dbReference type="SUPFAM" id="SSF111038">
    <property type="entry name" value="YjbQ-like"/>
    <property type="match status" value="1"/>
</dbReference>
<evidence type="ECO:0000256" key="1">
    <source>
        <dbReference type="ARBA" id="ARBA00005534"/>
    </source>
</evidence>
<comment type="caution">
    <text evidence="3">The sequence shown here is derived from an EMBL/GenBank/DDBJ whole genome shotgun (WGS) entry which is preliminary data.</text>
</comment>
<gene>
    <name evidence="3" type="ORF">ACFP3U_10230</name>
</gene>
<protein>
    <submittedName>
        <fullName evidence="3">YjbQ family protein</fullName>
    </submittedName>
</protein>
<keyword evidence="4" id="KW-1185">Reference proteome</keyword>
<evidence type="ECO:0000256" key="2">
    <source>
        <dbReference type="SAM" id="MobiDB-lite"/>
    </source>
</evidence>
<feature type="region of interest" description="Disordered" evidence="2">
    <location>
        <begin position="1"/>
        <end position="20"/>
    </location>
</feature>
<reference evidence="4" key="1">
    <citation type="journal article" date="2019" name="Int. J. Syst. Evol. Microbiol.">
        <title>The Global Catalogue of Microorganisms (GCM) 10K type strain sequencing project: providing services to taxonomists for standard genome sequencing and annotation.</title>
        <authorList>
            <consortium name="The Broad Institute Genomics Platform"/>
            <consortium name="The Broad Institute Genome Sequencing Center for Infectious Disease"/>
            <person name="Wu L."/>
            <person name="Ma J."/>
        </authorList>
    </citation>
    <scope>NUCLEOTIDE SEQUENCE [LARGE SCALE GENOMIC DNA]</scope>
    <source>
        <strain evidence="4">CGMCC 4.1437</strain>
    </source>
</reference>
<evidence type="ECO:0000313" key="4">
    <source>
        <dbReference type="Proteomes" id="UP001595975"/>
    </source>
</evidence>
<proteinExistence type="inferred from homology"/>
<organism evidence="3 4">
    <name type="scientific">Kitasatospora misakiensis</name>
    <dbReference type="NCBI Taxonomy" id="67330"/>
    <lineage>
        <taxon>Bacteria</taxon>
        <taxon>Bacillati</taxon>
        <taxon>Actinomycetota</taxon>
        <taxon>Actinomycetes</taxon>
        <taxon>Kitasatosporales</taxon>
        <taxon>Streptomycetaceae</taxon>
        <taxon>Kitasatospora</taxon>
    </lineage>
</organism>
<name>A0ABW0X0Q4_9ACTN</name>
<comment type="similarity">
    <text evidence="1">Belongs to the UPF0047 family.</text>
</comment>
<dbReference type="InterPro" id="IPR035917">
    <property type="entry name" value="YjbQ-like_sf"/>
</dbReference>
<dbReference type="EMBL" id="JBHSOF010000009">
    <property type="protein sequence ID" value="MFC5663353.1"/>
    <property type="molecule type" value="Genomic_DNA"/>
</dbReference>
<dbReference type="PANTHER" id="PTHR30615">
    <property type="entry name" value="UNCHARACTERIZED PROTEIN YJBQ-RELATED"/>
    <property type="match status" value="1"/>
</dbReference>
<dbReference type="RefSeq" id="WP_380225010.1">
    <property type="nucleotide sequence ID" value="NZ_JBHSOF010000009.1"/>
</dbReference>
<dbReference type="Gene3D" id="2.60.120.460">
    <property type="entry name" value="YjbQ-like"/>
    <property type="match status" value="1"/>
</dbReference>
<sequence>MADHNHSRTTSHSTSFRTETFEITTGSHEVALDITDRCARFLDEHAVGRDGLLNVFVPHATAGIAVLETGSGSDDDLLATLRELLPADDRWRHRHGSPGHGRDHVLPGLVAPHATLPVIGGQLALGVWQSVVLIDTNGDNPRRTVRLSFLG</sequence>
<feature type="compositionally biased region" description="Low complexity" evidence="2">
    <location>
        <begin position="8"/>
        <end position="20"/>
    </location>
</feature>
<dbReference type="InterPro" id="IPR001602">
    <property type="entry name" value="UPF0047_YjbQ-like"/>
</dbReference>
<dbReference type="PIRSF" id="PIRSF004681">
    <property type="entry name" value="UCP004681"/>
    <property type="match status" value="1"/>
</dbReference>
<evidence type="ECO:0000313" key="3">
    <source>
        <dbReference type="EMBL" id="MFC5663353.1"/>
    </source>
</evidence>
<accession>A0ABW0X0Q4</accession>
<dbReference type="PANTHER" id="PTHR30615:SF8">
    <property type="entry name" value="UPF0047 PROTEIN C4A8.02C"/>
    <property type="match status" value="1"/>
</dbReference>
<dbReference type="Pfam" id="PF01894">
    <property type="entry name" value="YjbQ"/>
    <property type="match status" value="1"/>
</dbReference>